<evidence type="ECO:0000256" key="8">
    <source>
        <dbReference type="PIRSR" id="PIRSR037091-1"/>
    </source>
</evidence>
<dbReference type="EMBL" id="BSXU01000073">
    <property type="protein sequence ID" value="GMG19164.1"/>
    <property type="molecule type" value="Genomic_DNA"/>
</dbReference>
<evidence type="ECO:0000259" key="10">
    <source>
        <dbReference type="SMART" id="SM00809"/>
    </source>
</evidence>
<gene>
    <name evidence="11" type="ORF">Amon01_000025500</name>
</gene>
<evidence type="ECO:0000256" key="5">
    <source>
        <dbReference type="ARBA" id="ARBA00023136"/>
    </source>
</evidence>
<keyword evidence="2 7" id="KW-0813">Transport</keyword>
<dbReference type="InterPro" id="IPR017104">
    <property type="entry name" value="AP2_complex_asu"/>
</dbReference>
<evidence type="ECO:0000256" key="1">
    <source>
        <dbReference type="ARBA" id="ARBA00004277"/>
    </source>
</evidence>
<dbReference type="InterPro" id="IPR009028">
    <property type="entry name" value="Coatomer/calthrin_app_sub_C"/>
</dbReference>
<evidence type="ECO:0000256" key="4">
    <source>
        <dbReference type="ARBA" id="ARBA00022927"/>
    </source>
</evidence>
<dbReference type="Gene3D" id="2.60.40.1230">
    <property type="match status" value="1"/>
</dbReference>
<dbReference type="Pfam" id="PF02296">
    <property type="entry name" value="Alpha_adaptin_C"/>
    <property type="match status" value="1"/>
</dbReference>
<dbReference type="InterPro" id="IPR003164">
    <property type="entry name" value="Clathrin_a-adaptin_app_sub_C"/>
</dbReference>
<dbReference type="InterPro" id="IPR011989">
    <property type="entry name" value="ARM-like"/>
</dbReference>
<keyword evidence="4 7" id="KW-0653">Protein transport</keyword>
<dbReference type="InterPro" id="IPR013041">
    <property type="entry name" value="Clathrin_app_Ig-like_sf"/>
</dbReference>
<feature type="compositionally biased region" description="Low complexity" evidence="9">
    <location>
        <begin position="678"/>
        <end position="695"/>
    </location>
</feature>
<comment type="subcellular location">
    <subcellularLocation>
        <location evidence="1">Membrane</location>
        <location evidence="1">Coated pit</location>
        <topology evidence="1">Peripheral membrane protein</topology>
        <orientation evidence="1">Cytoplasmic side</orientation>
    </subcellularLocation>
</comment>
<dbReference type="Proteomes" id="UP001165063">
    <property type="component" value="Unassembled WGS sequence"/>
</dbReference>
<dbReference type="InterPro" id="IPR012295">
    <property type="entry name" value="TBP_dom_sf"/>
</dbReference>
<dbReference type="OrthoDB" id="28053at2759"/>
<keyword evidence="5 7" id="KW-0472">Membrane</keyword>
<dbReference type="SUPFAM" id="SSF55711">
    <property type="entry name" value="Subdomain of clathrin and coatomer appendage domain"/>
    <property type="match status" value="1"/>
</dbReference>
<feature type="binding site" evidence="8">
    <location>
        <begin position="51"/>
        <end position="55"/>
    </location>
    <ligand>
        <name>a 1,2-diacyl-sn-glycero-3-phospho-(1D-myo-inositol-3,4,5-trisphosphate)</name>
        <dbReference type="ChEBI" id="CHEBI:57836"/>
    </ligand>
</feature>
<dbReference type="InterPro" id="IPR008152">
    <property type="entry name" value="Clathrin_a/b/g-adaptin_app_Ig"/>
</dbReference>
<comment type="similarity">
    <text evidence="7">Belongs to the adaptor complexes large subunit family.</text>
</comment>
<dbReference type="SMART" id="SM00809">
    <property type="entry name" value="Alpha_adaptinC2"/>
    <property type="match status" value="1"/>
</dbReference>
<evidence type="ECO:0000256" key="6">
    <source>
        <dbReference type="ARBA" id="ARBA00023176"/>
    </source>
</evidence>
<feature type="domain" description="Clathrin adaptor alpha/beta/gamma-adaptin appendage Ig-like subdomain" evidence="10">
    <location>
        <begin position="738"/>
        <end position="856"/>
    </location>
</feature>
<dbReference type="GO" id="GO:0072583">
    <property type="term" value="P:clathrin-dependent endocytosis"/>
    <property type="evidence" value="ECO:0007669"/>
    <property type="project" value="InterPro"/>
</dbReference>
<evidence type="ECO:0000256" key="2">
    <source>
        <dbReference type="ARBA" id="ARBA00022448"/>
    </source>
</evidence>
<proteinExistence type="inferred from homology"/>
<evidence type="ECO:0000256" key="7">
    <source>
        <dbReference type="PIRNR" id="PIRNR037091"/>
    </source>
</evidence>
<sequence length="984" mass="109715">MPPQMKGLVQFITDIRNAKEVEQEHQRVQSELIHIQKQFQQSNLSAYHRKKYICKLLYIYMLGNDISFGFQEAVQLGISKNYSDKFISYIALDLYLQLDPTLLPLIIQSLKRDLDSSVEEINCLALHFLSSLSYDSESAEEFASSVFKFIRSPTASPMLKKKACLTMLALFKSSIELLTTNPDWIARIVPLIGSDSLGLSLSACSLVEYIARFDHDACRPAVILAVDKLYRIVVKGECSQDAYFYGKPAPWLVCKLFNLLETMIPDVTSSDVLDTDSLHKVKEIISISITSAVNNQNGSHSSEVKNTSGFVLFSALSLAAHIDPSPDQAFKAAEALCSLLETADINSRYLTLHALSKIAARPDNAGVKAITNSFQIVFKFLRDRDVSIRRATLDVIYVICDSSNVESVCKDLLSYLAIADFAMKSDVAVKISVLAEKYAKDAYWYVSTIMKLLSLAGNFVEDEVWQRLIQIAVNNDSIQSMACQTAVKYLRTGNYPESMLKVSAFLLGEFGTQIEKTCPGVEQFYLLYDRYFQATLSARSRLLPCFLKFYCRYDGIRPQIIDLFEQETNSFNLEIQQRALEYSKLVTMNDKHALLRAVVTKMPPFTSRSSPLISRLGNVEGLKQSFKLPDVPQISMLQDHHQNLIEPLQVSKNTGRAAPPPPPSRHSTKPGVLDSLISSPPSRMSSRASSRAATPLNNSGLMNHSSSGLFSNSENRSTSSLVRPHIPVFSPNWEEGYYRLVHFDQGIFYENSIMKVVYRLKREKSTVHLQLTYSNKSPSTISGFTCTLTPNCKSVTDPGYTLSTIKNPDTMVYAGERTTQMVDVVAKSIYTNSEVPLLTMNYICGGVTSTLKLKMPTVLLKTLVPGAALSKDMFFTRWNQIGTNLGNAGEGQKIFRANRKQTPANLKRLLELAGFNNLLDLDPNPDNLVCAGILHTTSANSACLLRLELNPTDLVMIRLTVRCTLVGLSNVIVDTLSDLLTNEL</sequence>
<dbReference type="SUPFAM" id="SSF49348">
    <property type="entry name" value="Clathrin adaptor appendage domain"/>
    <property type="match status" value="1"/>
</dbReference>
<name>A0A9W6YKU8_AMBMO</name>
<dbReference type="Pfam" id="PF02883">
    <property type="entry name" value="Alpha_adaptinC2"/>
    <property type="match status" value="1"/>
</dbReference>
<accession>A0A9W6YKU8</accession>
<feature type="binding site" evidence="8">
    <location>
        <position position="47"/>
    </location>
    <ligand>
        <name>a 1,2-diacyl-sn-glycero-3-phospho-(1D-myo-inositol-3,4,5-trisphosphate)</name>
        <dbReference type="ChEBI" id="CHEBI:57836"/>
    </ligand>
</feature>
<keyword evidence="3 7" id="KW-0254">Endocytosis</keyword>
<dbReference type="SUPFAM" id="SSF48371">
    <property type="entry name" value="ARM repeat"/>
    <property type="match status" value="1"/>
</dbReference>
<keyword evidence="12" id="KW-1185">Reference proteome</keyword>
<dbReference type="InterPro" id="IPR002553">
    <property type="entry name" value="Clathrin/coatomer_adapt-like_N"/>
</dbReference>
<protein>
    <recommendedName>
        <fullName evidence="7">AP-2 complex subunit alpha</fullName>
    </recommendedName>
</protein>
<evidence type="ECO:0000313" key="12">
    <source>
        <dbReference type="Proteomes" id="UP001165063"/>
    </source>
</evidence>
<dbReference type="GO" id="GO:0006886">
    <property type="term" value="P:intracellular protein transport"/>
    <property type="evidence" value="ECO:0007669"/>
    <property type="project" value="UniProtKB-UniRule"/>
</dbReference>
<evidence type="ECO:0000313" key="11">
    <source>
        <dbReference type="EMBL" id="GMG19164.1"/>
    </source>
</evidence>
<dbReference type="GO" id="GO:0035615">
    <property type="term" value="F:clathrin adaptor activity"/>
    <property type="evidence" value="ECO:0007669"/>
    <property type="project" value="InterPro"/>
</dbReference>
<keyword evidence="6 7" id="KW-0168">Coated pit</keyword>
<reference evidence="11" key="1">
    <citation type="submission" date="2023-04" db="EMBL/GenBank/DDBJ databases">
        <title>Ambrosiozyma monospora NBRC 1965.</title>
        <authorList>
            <person name="Ichikawa N."/>
            <person name="Sato H."/>
            <person name="Tonouchi N."/>
        </authorList>
    </citation>
    <scope>NUCLEOTIDE SEQUENCE</scope>
    <source>
        <strain evidence="11">NBRC 1965</strain>
    </source>
</reference>
<dbReference type="Gene3D" id="1.25.10.10">
    <property type="entry name" value="Leucine-rich Repeat Variant"/>
    <property type="match status" value="1"/>
</dbReference>
<dbReference type="Gene3D" id="3.30.310.10">
    <property type="entry name" value="TATA-Binding Protein"/>
    <property type="match status" value="1"/>
</dbReference>
<comment type="function">
    <text evidence="7">Adaptins are components of the adaptor complexes which link clathrin to receptors in coated vesicles. Clathrin-associated protein complexes are believed to interact with the cytoplasmic tails of membrane proteins, leading to their selection and concentration.</text>
</comment>
<dbReference type="PANTHER" id="PTHR22780">
    <property type="entry name" value="ADAPTIN, ALPHA/GAMMA/EPSILON"/>
    <property type="match status" value="1"/>
</dbReference>
<dbReference type="GO" id="GO:0030122">
    <property type="term" value="C:AP-2 adaptor complex"/>
    <property type="evidence" value="ECO:0007669"/>
    <property type="project" value="InterPro"/>
</dbReference>
<feature type="region of interest" description="Disordered" evidence="9">
    <location>
        <begin position="652"/>
        <end position="717"/>
    </location>
</feature>
<dbReference type="InterPro" id="IPR050840">
    <property type="entry name" value="Adaptor_Complx_Large_Subunit"/>
</dbReference>
<comment type="caution">
    <text evidence="11">The sequence shown here is derived from an EMBL/GenBank/DDBJ whole genome shotgun (WGS) entry which is preliminary data.</text>
</comment>
<dbReference type="PIRSF" id="PIRSF037091">
    <property type="entry name" value="AP2_complex_alpha"/>
    <property type="match status" value="1"/>
</dbReference>
<evidence type="ECO:0000256" key="9">
    <source>
        <dbReference type="SAM" id="MobiDB-lite"/>
    </source>
</evidence>
<organism evidence="11 12">
    <name type="scientific">Ambrosiozyma monospora</name>
    <name type="common">Yeast</name>
    <name type="synonym">Endomycopsis monosporus</name>
    <dbReference type="NCBI Taxonomy" id="43982"/>
    <lineage>
        <taxon>Eukaryota</taxon>
        <taxon>Fungi</taxon>
        <taxon>Dikarya</taxon>
        <taxon>Ascomycota</taxon>
        <taxon>Saccharomycotina</taxon>
        <taxon>Pichiomycetes</taxon>
        <taxon>Pichiales</taxon>
        <taxon>Pichiaceae</taxon>
        <taxon>Ambrosiozyma</taxon>
    </lineage>
</organism>
<feature type="compositionally biased region" description="Polar residues" evidence="9">
    <location>
        <begin position="696"/>
        <end position="717"/>
    </location>
</feature>
<dbReference type="Pfam" id="PF01602">
    <property type="entry name" value="Adaptin_N"/>
    <property type="match status" value="1"/>
</dbReference>
<evidence type="ECO:0000256" key="3">
    <source>
        <dbReference type="ARBA" id="ARBA00022583"/>
    </source>
</evidence>
<dbReference type="AlphaFoldDB" id="A0A9W6YKU8"/>
<dbReference type="InterPro" id="IPR016024">
    <property type="entry name" value="ARM-type_fold"/>
</dbReference>